<evidence type="ECO:0000313" key="1">
    <source>
        <dbReference type="EMBL" id="JAH89142.1"/>
    </source>
</evidence>
<sequence length="44" mass="5140">MYRKTVIQSKHKGRSLSLQIKTVSLFLFHSATGMTKWGFRVKNK</sequence>
<dbReference type="EMBL" id="GBXM01019435">
    <property type="protein sequence ID" value="JAH89142.1"/>
    <property type="molecule type" value="Transcribed_RNA"/>
</dbReference>
<dbReference type="AlphaFoldDB" id="A0A0E9WFK3"/>
<reference evidence="1" key="1">
    <citation type="submission" date="2014-11" db="EMBL/GenBank/DDBJ databases">
        <authorList>
            <person name="Amaro Gonzalez C."/>
        </authorList>
    </citation>
    <scope>NUCLEOTIDE SEQUENCE</scope>
</reference>
<proteinExistence type="predicted"/>
<reference evidence="1" key="2">
    <citation type="journal article" date="2015" name="Fish Shellfish Immunol.">
        <title>Early steps in the European eel (Anguilla anguilla)-Vibrio vulnificus interaction in the gills: Role of the RtxA13 toxin.</title>
        <authorList>
            <person name="Callol A."/>
            <person name="Pajuelo D."/>
            <person name="Ebbesson L."/>
            <person name="Teles M."/>
            <person name="MacKenzie S."/>
            <person name="Amaro C."/>
        </authorList>
    </citation>
    <scope>NUCLEOTIDE SEQUENCE</scope>
</reference>
<protein>
    <submittedName>
        <fullName evidence="1">Uncharacterized protein</fullName>
    </submittedName>
</protein>
<name>A0A0E9WFK3_ANGAN</name>
<accession>A0A0E9WFK3</accession>
<organism evidence="1">
    <name type="scientific">Anguilla anguilla</name>
    <name type="common">European freshwater eel</name>
    <name type="synonym">Muraena anguilla</name>
    <dbReference type="NCBI Taxonomy" id="7936"/>
    <lineage>
        <taxon>Eukaryota</taxon>
        <taxon>Metazoa</taxon>
        <taxon>Chordata</taxon>
        <taxon>Craniata</taxon>
        <taxon>Vertebrata</taxon>
        <taxon>Euteleostomi</taxon>
        <taxon>Actinopterygii</taxon>
        <taxon>Neopterygii</taxon>
        <taxon>Teleostei</taxon>
        <taxon>Anguilliformes</taxon>
        <taxon>Anguillidae</taxon>
        <taxon>Anguilla</taxon>
    </lineage>
</organism>